<dbReference type="SUPFAM" id="SSF48208">
    <property type="entry name" value="Six-hairpin glycosidases"/>
    <property type="match status" value="1"/>
</dbReference>
<sequence length="597" mass="63516">MILLALLGATAPLPAVRLDQLGFEARGPKTAIVATDAPAPLPWTLTDAAGRTVATGRSVPFGPDPASGTRVHRVTLPRTLAPGPGYRLAVGPVASRPFPIADHPFAPLARQATTFFYQQRSGPPILPAHVQRPDLARPAAHAAERVTCFAGPDQRGARWPGCDYSLDVTGGWYDAGDHGKYVVNGGISTWTLLDLHERLAAWGRPALFADGALPIPEAGNGIDDLLDEARVEVEFLLAMQIPGGKRVTVATVTDTGAPASGFRTIDAGGMAHTKVADIAWTGLPLAPHEDRQPRRLYPPSTAATLNLAAVAAQAARIWRDIDPAFAARAQAAAIRAWDAAARNPAIPASSDFAGSGGYGDKDWSDERFWAAAQLLATTGEARFREVVEGSPYLAAPAFALSWGKTDFAGLLTLATDPGALSPDRRRALQSRITALADGLVKEQDSNGYGVPFAGTAYGWGSNSDLLNRAMLLGTAWQITRDPRYRDAVVGVIDYLLGRNPLDQSYVTGMGARPMMQPHHRFWAKAADPRYPLPPPGVVSGGPNSTAMNDEVAAPLKGRCTGQTCWVDDWRSYTMNEVAINWNAPLVWAAAFLDATAP</sequence>
<keyword evidence="3 6" id="KW-0119">Carbohydrate metabolism</keyword>
<comment type="similarity">
    <text evidence="1 6 7">Belongs to the glycosyl hydrolase 9 (cellulase E) family.</text>
</comment>
<comment type="catalytic activity">
    <reaction evidence="7">
        <text>Endohydrolysis of (1-&gt;4)-beta-D-glucosidic linkages in cellulose, lichenin and cereal beta-D-glucans.</text>
        <dbReference type="EC" id="3.2.1.4"/>
    </reaction>
</comment>
<evidence type="ECO:0000256" key="3">
    <source>
        <dbReference type="ARBA" id="ARBA00023277"/>
    </source>
</evidence>
<dbReference type="PROSITE" id="PS00698">
    <property type="entry name" value="GH9_3"/>
    <property type="match status" value="1"/>
</dbReference>
<gene>
    <name evidence="10" type="ORF">GQR91_04080</name>
    <name evidence="11" type="ORF">SAMN05216557_101844</name>
</gene>
<dbReference type="InterPro" id="IPR033126">
    <property type="entry name" value="Glyco_hydro_9_Asp/Glu_AS"/>
</dbReference>
<keyword evidence="7" id="KW-0136">Cellulose degradation</keyword>
<accession>A0A1G7GEH4</accession>
<keyword evidence="5 6" id="KW-0624">Polysaccharide degradation</keyword>
<dbReference type="GO" id="GO:0030245">
    <property type="term" value="P:cellulose catabolic process"/>
    <property type="evidence" value="ECO:0007669"/>
    <property type="project" value="UniProtKB-KW"/>
</dbReference>
<dbReference type="AlphaFoldDB" id="A0A1G7GEH4"/>
<evidence type="ECO:0000313" key="13">
    <source>
        <dbReference type="Proteomes" id="UP000436801"/>
    </source>
</evidence>
<dbReference type="PANTHER" id="PTHR22298">
    <property type="entry name" value="ENDO-1,4-BETA-GLUCANASE"/>
    <property type="match status" value="1"/>
</dbReference>
<feature type="active site" evidence="6">
    <location>
        <position position="567"/>
    </location>
</feature>
<dbReference type="RefSeq" id="WP_149681260.1">
    <property type="nucleotide sequence ID" value="NZ_FNBI01000001.1"/>
</dbReference>
<protein>
    <recommendedName>
        <fullName evidence="7">Endoglucanase</fullName>
        <ecNumber evidence="7">3.2.1.4</ecNumber>
    </recommendedName>
</protein>
<name>A0A1G7GEH4_9SPHN</name>
<reference evidence="10 13" key="2">
    <citation type="submission" date="2019-12" db="EMBL/GenBank/DDBJ databases">
        <authorList>
            <person name="Zheng J."/>
        </authorList>
    </citation>
    <scope>NUCLEOTIDE SEQUENCE [LARGE SCALE GENOMIC DNA]</scope>
    <source>
        <strain evidence="10 13">DSM 27347</strain>
    </source>
</reference>
<evidence type="ECO:0000313" key="10">
    <source>
        <dbReference type="EMBL" id="MWC42837.1"/>
    </source>
</evidence>
<dbReference type="InterPro" id="IPR008928">
    <property type="entry name" value="6-hairpin_glycosidase_sf"/>
</dbReference>
<feature type="active site" evidence="6">
    <location>
        <position position="576"/>
    </location>
</feature>
<dbReference type="Gene3D" id="2.60.40.10">
    <property type="entry name" value="Immunoglobulins"/>
    <property type="match status" value="1"/>
</dbReference>
<dbReference type="InterPro" id="IPR001701">
    <property type="entry name" value="Glyco_hydro_9"/>
</dbReference>
<dbReference type="GO" id="GO:0008810">
    <property type="term" value="F:cellulase activity"/>
    <property type="evidence" value="ECO:0007669"/>
    <property type="project" value="UniProtKB-EC"/>
</dbReference>
<reference evidence="11 12" key="1">
    <citation type="submission" date="2016-10" db="EMBL/GenBank/DDBJ databases">
        <authorList>
            <person name="Varghese N."/>
            <person name="Submissions S."/>
        </authorList>
    </citation>
    <scope>NUCLEOTIDE SEQUENCE [LARGE SCALE GENOMIC DNA]</scope>
    <source>
        <strain evidence="11 12">S7-754</strain>
    </source>
</reference>
<proteinExistence type="inferred from homology"/>
<dbReference type="CDD" id="cd02850">
    <property type="entry name" value="E_set_Cellulase_N"/>
    <property type="match status" value="1"/>
</dbReference>
<dbReference type="InterPro" id="IPR013783">
    <property type="entry name" value="Ig-like_fold"/>
</dbReference>
<feature type="domain" description="Cellulase Ig-like" evidence="9">
    <location>
        <begin position="14"/>
        <end position="92"/>
    </location>
</feature>
<dbReference type="EC" id="3.2.1.4" evidence="7"/>
<dbReference type="InterPro" id="IPR014756">
    <property type="entry name" value="Ig_E-set"/>
</dbReference>
<organism evidence="11 12">
    <name type="scientific">Sphingomonas carotinifaciens</name>
    <dbReference type="NCBI Taxonomy" id="1166323"/>
    <lineage>
        <taxon>Bacteria</taxon>
        <taxon>Pseudomonadati</taxon>
        <taxon>Pseudomonadota</taxon>
        <taxon>Alphaproteobacteria</taxon>
        <taxon>Sphingomonadales</taxon>
        <taxon>Sphingomonadaceae</taxon>
        <taxon>Sphingomonas</taxon>
    </lineage>
</organism>
<dbReference type="EMBL" id="WSUT01000005">
    <property type="protein sequence ID" value="MWC42837.1"/>
    <property type="molecule type" value="Genomic_DNA"/>
</dbReference>
<evidence type="ECO:0000313" key="11">
    <source>
        <dbReference type="EMBL" id="SDE86526.1"/>
    </source>
</evidence>
<evidence type="ECO:0000313" key="12">
    <source>
        <dbReference type="Proteomes" id="UP000323502"/>
    </source>
</evidence>
<dbReference type="Proteomes" id="UP000436801">
    <property type="component" value="Unassembled WGS sequence"/>
</dbReference>
<evidence type="ECO:0000256" key="5">
    <source>
        <dbReference type="ARBA" id="ARBA00023326"/>
    </source>
</evidence>
<dbReference type="InterPro" id="IPR012341">
    <property type="entry name" value="6hp_glycosidase-like_sf"/>
</dbReference>
<evidence type="ECO:0000259" key="8">
    <source>
        <dbReference type="Pfam" id="PF00759"/>
    </source>
</evidence>
<dbReference type="SUPFAM" id="SSF81296">
    <property type="entry name" value="E set domains"/>
    <property type="match status" value="1"/>
</dbReference>
<evidence type="ECO:0000259" key="9">
    <source>
        <dbReference type="Pfam" id="PF02927"/>
    </source>
</evidence>
<evidence type="ECO:0000256" key="7">
    <source>
        <dbReference type="RuleBase" id="RU361166"/>
    </source>
</evidence>
<dbReference type="EMBL" id="FNBI01000001">
    <property type="protein sequence ID" value="SDE86526.1"/>
    <property type="molecule type" value="Genomic_DNA"/>
</dbReference>
<dbReference type="Gene3D" id="1.50.10.10">
    <property type="match status" value="1"/>
</dbReference>
<dbReference type="InterPro" id="IPR004197">
    <property type="entry name" value="Cellulase_Ig-like"/>
</dbReference>
<dbReference type="Proteomes" id="UP000323502">
    <property type="component" value="Unassembled WGS sequence"/>
</dbReference>
<evidence type="ECO:0000256" key="4">
    <source>
        <dbReference type="ARBA" id="ARBA00023295"/>
    </source>
</evidence>
<keyword evidence="2 6" id="KW-0378">Hydrolase</keyword>
<evidence type="ECO:0000256" key="1">
    <source>
        <dbReference type="ARBA" id="ARBA00007072"/>
    </source>
</evidence>
<dbReference type="Pfam" id="PF02927">
    <property type="entry name" value="CelD_N"/>
    <property type="match status" value="1"/>
</dbReference>
<evidence type="ECO:0000256" key="6">
    <source>
        <dbReference type="PROSITE-ProRule" id="PRU10060"/>
    </source>
</evidence>
<keyword evidence="4 6" id="KW-0326">Glycosidase</keyword>
<dbReference type="OrthoDB" id="9808897at2"/>
<evidence type="ECO:0000256" key="2">
    <source>
        <dbReference type="ARBA" id="ARBA00022801"/>
    </source>
</evidence>
<keyword evidence="12" id="KW-1185">Reference proteome</keyword>
<dbReference type="Pfam" id="PF00759">
    <property type="entry name" value="Glyco_hydro_9"/>
    <property type="match status" value="1"/>
</dbReference>
<feature type="domain" description="Glycoside hydrolase family 9" evidence="8">
    <location>
        <begin position="107"/>
        <end position="588"/>
    </location>
</feature>